<evidence type="ECO:0000259" key="1">
    <source>
        <dbReference type="Pfam" id="PF01368"/>
    </source>
</evidence>
<feature type="domain" description="DDH" evidence="1">
    <location>
        <begin position="17"/>
        <end position="169"/>
    </location>
</feature>
<dbReference type="Gene3D" id="3.10.310.30">
    <property type="match status" value="1"/>
</dbReference>
<reference evidence="3" key="1">
    <citation type="submission" date="2020-10" db="EMBL/GenBank/DDBJ databases">
        <authorList>
            <person name="Gilroy R."/>
        </authorList>
    </citation>
    <scope>NUCLEOTIDE SEQUENCE</scope>
    <source>
        <strain evidence="3">CHK147-3167</strain>
    </source>
</reference>
<organism evidence="3 4">
    <name type="scientific">Candidatus Coprosoma intestinipullorum</name>
    <dbReference type="NCBI Taxonomy" id="2840752"/>
    <lineage>
        <taxon>Bacteria</taxon>
        <taxon>Bacillati</taxon>
        <taxon>Bacillota</taxon>
        <taxon>Bacillota incertae sedis</taxon>
        <taxon>Candidatus Coprosoma</taxon>
    </lineage>
</organism>
<sequence>MNVFDKLTESIKNHNLIILMTHARPDLDGMGSACALKKFIESLGKKVLIVKPKIITNYSLERAINLYNNDFDLNFTSEDDILKMLDKESLVIVLDTNSMKVVESPKIIDNAANIIVIDHHCKMDNLINSTVMDYEDDKKSSVVEMIAEYLKYNEFKLDKVTLTMLLAGMEIDTNTYNLKTTENTFKMAGYLVGEGADLILKQELLKEPKEEKLRRYAMLKDSYEIANKMHVCVLDDEIYSPVDLSLIANDLLSFDGVKAAFTIGRISDDTIGVSARSMGDINVGAMMLKLGGGGHLASAAAQIRNKSKTEIIDELTKVIEGDEYESNTTQRC</sequence>
<evidence type="ECO:0000259" key="2">
    <source>
        <dbReference type="Pfam" id="PF02272"/>
    </source>
</evidence>
<dbReference type="Gene3D" id="3.90.1640.10">
    <property type="entry name" value="inorganic pyrophosphatase (n-terminal core)"/>
    <property type="match status" value="1"/>
</dbReference>
<proteinExistence type="predicted"/>
<dbReference type="GO" id="GO:0003676">
    <property type="term" value="F:nucleic acid binding"/>
    <property type="evidence" value="ECO:0007669"/>
    <property type="project" value="InterPro"/>
</dbReference>
<evidence type="ECO:0000313" key="4">
    <source>
        <dbReference type="Proteomes" id="UP000886786"/>
    </source>
</evidence>
<dbReference type="PANTHER" id="PTHR47618:SF2">
    <property type="entry name" value="CYCLIC-DI-AMP PHOSPHODIESTERASE GDPP"/>
    <property type="match status" value="1"/>
</dbReference>
<dbReference type="Pfam" id="PF02272">
    <property type="entry name" value="DHHA1"/>
    <property type="match status" value="1"/>
</dbReference>
<reference evidence="3" key="2">
    <citation type="journal article" date="2021" name="PeerJ">
        <title>Extensive microbial diversity within the chicken gut microbiome revealed by metagenomics and culture.</title>
        <authorList>
            <person name="Gilroy R."/>
            <person name="Ravi A."/>
            <person name="Getino M."/>
            <person name="Pursley I."/>
            <person name="Horton D.L."/>
            <person name="Alikhan N.F."/>
            <person name="Baker D."/>
            <person name="Gharbi K."/>
            <person name="Hall N."/>
            <person name="Watson M."/>
            <person name="Adriaenssens E.M."/>
            <person name="Foster-Nyarko E."/>
            <person name="Jarju S."/>
            <person name="Secka A."/>
            <person name="Antonio M."/>
            <person name="Oren A."/>
            <person name="Chaudhuri R.R."/>
            <person name="La Ragione R."/>
            <person name="Hildebrand F."/>
            <person name="Pallen M.J."/>
        </authorList>
    </citation>
    <scope>NUCLEOTIDE SEQUENCE</scope>
    <source>
        <strain evidence="3">CHK147-3167</strain>
    </source>
</reference>
<dbReference type="Proteomes" id="UP000886786">
    <property type="component" value="Unassembled WGS sequence"/>
</dbReference>
<name>A0A9D0ZS92_9FIRM</name>
<evidence type="ECO:0000313" key="3">
    <source>
        <dbReference type="EMBL" id="HIQ91491.1"/>
    </source>
</evidence>
<protein>
    <submittedName>
        <fullName evidence="3">DHH family phosphoesterase</fullName>
    </submittedName>
</protein>
<dbReference type="AlphaFoldDB" id="A0A9D0ZS92"/>
<gene>
    <name evidence="3" type="ORF">IAB27_07780</name>
</gene>
<comment type="caution">
    <text evidence="3">The sequence shown here is derived from an EMBL/GenBank/DDBJ whole genome shotgun (WGS) entry which is preliminary data.</text>
</comment>
<dbReference type="InterPro" id="IPR001667">
    <property type="entry name" value="DDH_dom"/>
</dbReference>
<feature type="domain" description="DHHA1" evidence="2">
    <location>
        <begin position="231"/>
        <end position="319"/>
    </location>
</feature>
<accession>A0A9D0ZS92</accession>
<dbReference type="EMBL" id="DVFV01000134">
    <property type="protein sequence ID" value="HIQ91491.1"/>
    <property type="molecule type" value="Genomic_DNA"/>
</dbReference>
<dbReference type="PANTHER" id="PTHR47618">
    <property type="entry name" value="BIFUNCTIONAL OLIGORIBONUCLEASE AND PAP PHOSPHATASE NRNA"/>
    <property type="match status" value="1"/>
</dbReference>
<dbReference type="InterPro" id="IPR051319">
    <property type="entry name" value="Oligoribo/pAp-PDE_c-di-AMP_PDE"/>
</dbReference>
<dbReference type="InterPro" id="IPR038763">
    <property type="entry name" value="DHH_sf"/>
</dbReference>
<dbReference type="Pfam" id="PF01368">
    <property type="entry name" value="DHH"/>
    <property type="match status" value="1"/>
</dbReference>
<dbReference type="InterPro" id="IPR003156">
    <property type="entry name" value="DHHA1_dom"/>
</dbReference>
<dbReference type="SUPFAM" id="SSF64182">
    <property type="entry name" value="DHH phosphoesterases"/>
    <property type="match status" value="1"/>
</dbReference>